<gene>
    <name evidence="1" type="ORF">A3C04_02635</name>
</gene>
<dbReference type="AlphaFoldDB" id="A0A1G2R2W0"/>
<name>A0A1G2R2W0_9BACT</name>
<reference evidence="1 2" key="1">
    <citation type="journal article" date="2016" name="Nat. Commun.">
        <title>Thousands of microbial genomes shed light on interconnected biogeochemical processes in an aquifer system.</title>
        <authorList>
            <person name="Anantharaman K."/>
            <person name="Brown C.T."/>
            <person name="Hug L.A."/>
            <person name="Sharon I."/>
            <person name="Castelle C.J."/>
            <person name="Probst A.J."/>
            <person name="Thomas B.C."/>
            <person name="Singh A."/>
            <person name="Wilkins M.J."/>
            <person name="Karaoz U."/>
            <person name="Brodie E.L."/>
            <person name="Williams K.H."/>
            <person name="Hubbard S.S."/>
            <person name="Banfield J.F."/>
        </authorList>
    </citation>
    <scope>NUCLEOTIDE SEQUENCE [LARGE SCALE GENOMIC DNA]</scope>
</reference>
<dbReference type="EMBL" id="MHTV01000015">
    <property type="protein sequence ID" value="OHA67180.1"/>
    <property type="molecule type" value="Genomic_DNA"/>
</dbReference>
<proteinExistence type="predicted"/>
<sequence>MEDPLLFFRNRLPNRPIHITPSLFRRGIALAQAHGITPKEARVTFRLLLQQMTAECSQQEEDKGSVVPHG</sequence>
<comment type="caution">
    <text evidence="1">The sequence shown here is derived from an EMBL/GenBank/DDBJ whole genome shotgun (WGS) entry which is preliminary data.</text>
</comment>
<evidence type="ECO:0000313" key="2">
    <source>
        <dbReference type="Proteomes" id="UP000178092"/>
    </source>
</evidence>
<dbReference type="Proteomes" id="UP000178092">
    <property type="component" value="Unassembled WGS sequence"/>
</dbReference>
<evidence type="ECO:0000313" key="1">
    <source>
        <dbReference type="EMBL" id="OHA67180.1"/>
    </source>
</evidence>
<protein>
    <submittedName>
        <fullName evidence="1">Uncharacterized protein</fullName>
    </submittedName>
</protein>
<organism evidence="1 2">
    <name type="scientific">Candidatus Wildermuthbacteria bacterium RIFCSPHIGHO2_02_FULL_45_25</name>
    <dbReference type="NCBI Taxonomy" id="1802450"/>
    <lineage>
        <taxon>Bacteria</taxon>
        <taxon>Candidatus Wildermuthiibacteriota</taxon>
    </lineage>
</organism>
<accession>A0A1G2R2W0</accession>